<name>A0A1T4M8Q3_9BACT</name>
<dbReference type="Pfam" id="PF01757">
    <property type="entry name" value="Acyl_transf_3"/>
    <property type="match status" value="1"/>
</dbReference>
<dbReference type="GO" id="GO:0016747">
    <property type="term" value="F:acyltransferase activity, transferring groups other than amino-acyl groups"/>
    <property type="evidence" value="ECO:0007669"/>
    <property type="project" value="InterPro"/>
</dbReference>
<feature type="transmembrane region" description="Helical" evidence="1">
    <location>
        <begin position="191"/>
        <end position="210"/>
    </location>
</feature>
<feature type="transmembrane region" description="Helical" evidence="1">
    <location>
        <begin position="121"/>
        <end position="143"/>
    </location>
</feature>
<reference evidence="3 4" key="1">
    <citation type="submission" date="2017-02" db="EMBL/GenBank/DDBJ databases">
        <authorList>
            <person name="Peterson S.W."/>
        </authorList>
    </citation>
    <scope>NUCLEOTIDE SEQUENCE [LARGE SCALE GENOMIC DNA]</scope>
    <source>
        <strain evidence="3 4">ATCC 43854</strain>
    </source>
</reference>
<proteinExistence type="predicted"/>
<keyword evidence="1" id="KW-1133">Transmembrane helix</keyword>
<feature type="transmembrane region" description="Helical" evidence="1">
    <location>
        <begin position="80"/>
        <end position="101"/>
    </location>
</feature>
<evidence type="ECO:0000313" key="3">
    <source>
        <dbReference type="EMBL" id="SJZ63226.1"/>
    </source>
</evidence>
<feature type="transmembrane region" description="Helical" evidence="1">
    <location>
        <begin position="12"/>
        <end position="30"/>
    </location>
</feature>
<accession>A0A1T4M8Q3</accession>
<feature type="transmembrane region" description="Helical" evidence="1">
    <location>
        <begin position="251"/>
        <end position="269"/>
    </location>
</feature>
<dbReference type="InterPro" id="IPR002656">
    <property type="entry name" value="Acyl_transf_3_dom"/>
</dbReference>
<dbReference type="EMBL" id="FUWU01000016">
    <property type="protein sequence ID" value="SJZ63226.1"/>
    <property type="molecule type" value="Genomic_DNA"/>
</dbReference>
<keyword evidence="1" id="KW-0812">Transmembrane</keyword>
<dbReference type="Proteomes" id="UP000190449">
    <property type="component" value="Unassembled WGS sequence"/>
</dbReference>
<evidence type="ECO:0000259" key="2">
    <source>
        <dbReference type="Pfam" id="PF01757"/>
    </source>
</evidence>
<gene>
    <name evidence="3" type="ORF">SAMN02745108_01168</name>
</gene>
<protein>
    <submittedName>
        <fullName evidence="3">Acyltransferase family protein</fullName>
    </submittedName>
</protein>
<feature type="transmembrane region" description="Helical" evidence="1">
    <location>
        <begin position="222"/>
        <end position="239"/>
    </location>
</feature>
<keyword evidence="1" id="KW-0472">Membrane</keyword>
<keyword evidence="3" id="KW-0808">Transferase</keyword>
<evidence type="ECO:0000256" key="1">
    <source>
        <dbReference type="SAM" id="Phobius"/>
    </source>
</evidence>
<sequence>MKCNTNALTYSNFSFALCIIALHAKISSYLPEALGFFVERSIFRLAVPFFFFTSVFFFCKKFLDKELSNRQVTFQYIKRLAIPLFFFESINILLINLKLIIKNKFTLAFFLKDSLEHIVFYPYGALWFIQACIVGALILSPFLAKKKIVLSVFAGFILYTWALLCNNYYFLLEGTELQKIVDAYMDFCLSARNGIFVGFPFMALGAFSFYYRTRIRQKFSPFLIASFTFLLYFLYLLEIRAIRHQTSIDDSALYILQLFFIPSFFFFILEKRISLKETTTKLLRNLSVGMYFLHRPLFLMMEFTTAFWGFRNTPLMYFSFAAILGCAICLIDYKRVGNGKSLLR</sequence>
<feature type="transmembrane region" description="Helical" evidence="1">
    <location>
        <begin position="42"/>
        <end position="59"/>
    </location>
</feature>
<keyword evidence="3" id="KW-0012">Acyltransferase</keyword>
<dbReference type="RefSeq" id="WP_078776175.1">
    <property type="nucleotide sequence ID" value="NZ_FUWU01000016.1"/>
</dbReference>
<feature type="transmembrane region" description="Helical" evidence="1">
    <location>
        <begin position="315"/>
        <end position="333"/>
    </location>
</feature>
<organism evidence="3 4">
    <name type="scientific">Fibrobacter intestinalis</name>
    <dbReference type="NCBI Taxonomy" id="28122"/>
    <lineage>
        <taxon>Bacteria</taxon>
        <taxon>Pseudomonadati</taxon>
        <taxon>Fibrobacterota</taxon>
        <taxon>Fibrobacteria</taxon>
        <taxon>Fibrobacterales</taxon>
        <taxon>Fibrobacteraceae</taxon>
        <taxon>Fibrobacter</taxon>
    </lineage>
</organism>
<feature type="domain" description="Acyltransferase 3" evidence="2">
    <location>
        <begin position="16"/>
        <end position="331"/>
    </location>
</feature>
<feature type="transmembrane region" description="Helical" evidence="1">
    <location>
        <begin position="150"/>
        <end position="171"/>
    </location>
</feature>
<dbReference type="STRING" id="28122.SAMN02745108_01168"/>
<dbReference type="AlphaFoldDB" id="A0A1T4M8Q3"/>
<evidence type="ECO:0000313" key="4">
    <source>
        <dbReference type="Proteomes" id="UP000190449"/>
    </source>
</evidence>